<keyword evidence="2 5" id="KW-0067">ATP-binding</keyword>
<reference evidence="5 6" key="1">
    <citation type="submission" date="2021-03" db="EMBL/GenBank/DDBJ databases">
        <title>Sequencing the genomes of 1000 actinobacteria strains.</title>
        <authorList>
            <person name="Klenk H.-P."/>
        </authorList>
    </citation>
    <scope>NUCLEOTIDE SEQUENCE [LARGE SCALE GENOMIC DNA]</scope>
    <source>
        <strain evidence="5 6">DSM 46670</strain>
    </source>
</reference>
<dbReference type="Pfam" id="PF00196">
    <property type="entry name" value="GerE"/>
    <property type="match status" value="1"/>
</dbReference>
<dbReference type="SUPFAM" id="SSF52540">
    <property type="entry name" value="P-loop containing nucleoside triphosphate hydrolases"/>
    <property type="match status" value="1"/>
</dbReference>
<dbReference type="Gene3D" id="1.10.10.10">
    <property type="entry name" value="Winged helix-like DNA-binding domain superfamily/Winged helix DNA-binding domain"/>
    <property type="match status" value="1"/>
</dbReference>
<dbReference type="InterPro" id="IPR027417">
    <property type="entry name" value="P-loop_NTPase"/>
</dbReference>
<dbReference type="InterPro" id="IPR036388">
    <property type="entry name" value="WH-like_DNA-bd_sf"/>
</dbReference>
<keyword evidence="6" id="KW-1185">Reference proteome</keyword>
<dbReference type="InterPro" id="IPR000792">
    <property type="entry name" value="Tscrpt_reg_LuxR_C"/>
</dbReference>
<evidence type="ECO:0000256" key="1">
    <source>
        <dbReference type="ARBA" id="ARBA00022741"/>
    </source>
</evidence>
<keyword evidence="1" id="KW-0547">Nucleotide-binding</keyword>
<dbReference type="SMART" id="SM00421">
    <property type="entry name" value="HTH_LUXR"/>
    <property type="match status" value="1"/>
</dbReference>
<protein>
    <submittedName>
        <fullName evidence="5">DNA-binding CsgD family transcriptional regulator/tetratricopeptide (TPR) repeat protein/energy-coupling factor transporter ATP-binding protein EcfA2</fullName>
    </submittedName>
</protein>
<dbReference type="PROSITE" id="PS50043">
    <property type="entry name" value="HTH_LUXR_2"/>
    <property type="match status" value="1"/>
</dbReference>
<name>A0ABS4TWA6_9PSEU</name>
<dbReference type="PRINTS" id="PR00038">
    <property type="entry name" value="HTHLUXR"/>
</dbReference>
<dbReference type="Gene3D" id="3.40.50.300">
    <property type="entry name" value="P-loop containing nucleotide triphosphate hydrolases"/>
    <property type="match status" value="1"/>
</dbReference>
<gene>
    <name evidence="5" type="ORF">JOF56_009068</name>
</gene>
<dbReference type="PANTHER" id="PTHR16305">
    <property type="entry name" value="TESTICULAR SOLUBLE ADENYLYL CYCLASE"/>
    <property type="match status" value="1"/>
</dbReference>
<dbReference type="EMBL" id="JAGINW010000001">
    <property type="protein sequence ID" value="MBP2328683.1"/>
    <property type="molecule type" value="Genomic_DNA"/>
</dbReference>
<sequence length="922" mass="98040">MSLVERDEELESLLSMLAEAEQRRGGIVLVSGVPGAGKTTLTDVFAGLATRAGAKVARAVGAPSERAVNFGVIRQLVVGLAGSAPGTALPAALDLEPHTEDPGAGPHDASVVQFGDKLVAALRELAGSPVVLIVDDMQDSDAASLEYLLYMARRLIGARVLMVFTETPCVPARHPDPAADLMRQPNSRRLRLAPLSPMGVATLYSEKSLPGTGWRAEACHVATGGNPLLVHALLQEHLGLTKQTAGDDTEPPLVGGAFAQAVVACLHRWGPKVLDVARAIAVLGETATEPAVGRLTGADSMTTESVLTALSRTGLTNGLEFRHPAAGKAVIDAMDDDIRADWHLRAAALLHADGADPASVARRLIAVGWAPEPWCLTLLGETAQRAIEDSDRKLAVACLRLAVDQTTDPRRRASFTAALAKAEWAASPLTATRHLTTLLPALRQGHLHPKDGIAVARLLLWRGDFTDAIEALRRVGDTAEEPATAAELRVTREWMSVTIPSLSDRIPAPRSPQPAHQPKYSILSKAEDAMLGFAALLRGDDKPNASYSAEALLQAADLTDGMLEPVVSALLALAYSGRLTAAAEWCDRFIGRATNLGLRTWWAVLTAVSAEIAVSTGDFGSAETRALAALDDLDRDDWGPAIAIPLASLLAALTMTGQEGRASEEIRRDVPAATFETRFGLRYLHARGQHHLNSGRLEAALGDFLACGDLMTGWGMDLPAIAPWRLGAAEVQLALGRPELAAGLAHEHLDRAGRADPRNTGVALRLLAATSGIRDRLRLLRESTRLLESGTDLFELGKTLADLRDAYQAIGMVDKARMLARRVSRVGGGRKDLAQRIPEPAAPEPAPAGSGESATGLGSLSLAERRVCALAARGHTNREISNRLHITVSTVEQHLTKIYRKLNINRRAELPSTVELDPIEAG</sequence>
<evidence type="ECO:0000256" key="3">
    <source>
        <dbReference type="SAM" id="MobiDB-lite"/>
    </source>
</evidence>
<accession>A0ABS4TWA6</accession>
<evidence type="ECO:0000259" key="4">
    <source>
        <dbReference type="PROSITE" id="PS50043"/>
    </source>
</evidence>
<dbReference type="GO" id="GO:0003677">
    <property type="term" value="F:DNA binding"/>
    <property type="evidence" value="ECO:0007669"/>
    <property type="project" value="UniProtKB-KW"/>
</dbReference>
<proteinExistence type="predicted"/>
<dbReference type="InterPro" id="IPR016032">
    <property type="entry name" value="Sig_transdc_resp-reg_C-effctor"/>
</dbReference>
<feature type="region of interest" description="Disordered" evidence="3">
    <location>
        <begin position="829"/>
        <end position="855"/>
    </location>
</feature>
<dbReference type="Pfam" id="PF13191">
    <property type="entry name" value="AAA_16"/>
    <property type="match status" value="1"/>
</dbReference>
<dbReference type="RefSeq" id="WP_209645628.1">
    <property type="nucleotide sequence ID" value="NZ_JAGINW010000001.1"/>
</dbReference>
<organism evidence="5 6">
    <name type="scientific">Kibdelosporangium banguiense</name>
    <dbReference type="NCBI Taxonomy" id="1365924"/>
    <lineage>
        <taxon>Bacteria</taxon>
        <taxon>Bacillati</taxon>
        <taxon>Actinomycetota</taxon>
        <taxon>Actinomycetes</taxon>
        <taxon>Pseudonocardiales</taxon>
        <taxon>Pseudonocardiaceae</taxon>
        <taxon>Kibdelosporangium</taxon>
    </lineage>
</organism>
<evidence type="ECO:0000313" key="5">
    <source>
        <dbReference type="EMBL" id="MBP2328683.1"/>
    </source>
</evidence>
<dbReference type="CDD" id="cd06170">
    <property type="entry name" value="LuxR_C_like"/>
    <property type="match status" value="1"/>
</dbReference>
<keyword evidence="5" id="KW-0238">DNA-binding</keyword>
<dbReference type="InterPro" id="IPR003593">
    <property type="entry name" value="AAA+_ATPase"/>
</dbReference>
<comment type="caution">
    <text evidence="5">The sequence shown here is derived from an EMBL/GenBank/DDBJ whole genome shotgun (WGS) entry which is preliminary data.</text>
</comment>
<dbReference type="InterPro" id="IPR041664">
    <property type="entry name" value="AAA_16"/>
</dbReference>
<dbReference type="SMART" id="SM00382">
    <property type="entry name" value="AAA"/>
    <property type="match status" value="1"/>
</dbReference>
<dbReference type="SUPFAM" id="SSF46894">
    <property type="entry name" value="C-terminal effector domain of the bipartite response regulators"/>
    <property type="match status" value="1"/>
</dbReference>
<feature type="domain" description="HTH luxR-type" evidence="4">
    <location>
        <begin position="853"/>
        <end position="918"/>
    </location>
</feature>
<dbReference type="Proteomes" id="UP001519332">
    <property type="component" value="Unassembled WGS sequence"/>
</dbReference>
<dbReference type="GO" id="GO:0005524">
    <property type="term" value="F:ATP binding"/>
    <property type="evidence" value="ECO:0007669"/>
    <property type="project" value="UniProtKB-KW"/>
</dbReference>
<dbReference type="PANTHER" id="PTHR16305:SF35">
    <property type="entry name" value="TRANSCRIPTIONAL ACTIVATOR DOMAIN"/>
    <property type="match status" value="1"/>
</dbReference>
<evidence type="ECO:0000256" key="2">
    <source>
        <dbReference type="ARBA" id="ARBA00022840"/>
    </source>
</evidence>
<evidence type="ECO:0000313" key="6">
    <source>
        <dbReference type="Proteomes" id="UP001519332"/>
    </source>
</evidence>